<protein>
    <recommendedName>
        <fullName evidence="4">Tetratricopeptide repeat protein</fullName>
    </recommendedName>
</protein>
<reference evidence="2" key="2">
    <citation type="submission" date="2023-05" db="EMBL/GenBank/DDBJ databases">
        <authorList>
            <consortium name="Lawrence Berkeley National Laboratory"/>
            <person name="Steindorff A."/>
            <person name="Hensen N."/>
            <person name="Bonometti L."/>
            <person name="Westerberg I."/>
            <person name="Brannstrom I.O."/>
            <person name="Guillou S."/>
            <person name="Cros-Aarteil S."/>
            <person name="Calhoun S."/>
            <person name="Haridas S."/>
            <person name="Kuo A."/>
            <person name="Mondo S."/>
            <person name="Pangilinan J."/>
            <person name="Riley R."/>
            <person name="Labutti K."/>
            <person name="Andreopoulos B."/>
            <person name="Lipzen A."/>
            <person name="Chen C."/>
            <person name="Yanf M."/>
            <person name="Daum C."/>
            <person name="Ng V."/>
            <person name="Clum A."/>
            <person name="Ohm R."/>
            <person name="Martin F."/>
            <person name="Silar P."/>
            <person name="Natvig D."/>
            <person name="Lalanne C."/>
            <person name="Gautier V."/>
            <person name="Ament-Velasquez S.L."/>
            <person name="Kruys A."/>
            <person name="Hutchinson M.I."/>
            <person name="Powell A.J."/>
            <person name="Barry K."/>
            <person name="Miller A.N."/>
            <person name="Grigoriev I.V."/>
            <person name="Debuchy R."/>
            <person name="Gladieux P."/>
            <person name="Thoren M.H."/>
            <person name="Johannesson H."/>
        </authorList>
    </citation>
    <scope>NUCLEOTIDE SEQUENCE</scope>
    <source>
        <strain evidence="2">CBS 359.72</strain>
    </source>
</reference>
<gene>
    <name evidence="2" type="ORF">C7999DRAFT_31985</name>
</gene>
<evidence type="ECO:0000313" key="2">
    <source>
        <dbReference type="EMBL" id="KAK4247568.1"/>
    </source>
</evidence>
<name>A0AAN7CVB2_9PEZI</name>
<evidence type="ECO:0008006" key="4">
    <source>
        <dbReference type="Google" id="ProtNLM"/>
    </source>
</evidence>
<evidence type="ECO:0000256" key="1">
    <source>
        <dbReference type="SAM" id="MobiDB-lite"/>
    </source>
</evidence>
<dbReference type="SUPFAM" id="SSF48452">
    <property type="entry name" value="TPR-like"/>
    <property type="match status" value="1"/>
</dbReference>
<feature type="region of interest" description="Disordered" evidence="1">
    <location>
        <begin position="181"/>
        <end position="200"/>
    </location>
</feature>
<comment type="caution">
    <text evidence="2">The sequence shown here is derived from an EMBL/GenBank/DDBJ whole genome shotgun (WGS) entry which is preliminary data.</text>
</comment>
<proteinExistence type="predicted"/>
<accession>A0AAN7CVB2</accession>
<dbReference type="Gene3D" id="1.25.40.10">
    <property type="entry name" value="Tetratricopeptide repeat domain"/>
    <property type="match status" value="1"/>
</dbReference>
<dbReference type="Proteomes" id="UP001303647">
    <property type="component" value="Unassembled WGS sequence"/>
</dbReference>
<reference evidence="2" key="1">
    <citation type="journal article" date="2023" name="Mol. Phylogenet. Evol.">
        <title>Genome-scale phylogeny and comparative genomics of the fungal order Sordariales.</title>
        <authorList>
            <person name="Hensen N."/>
            <person name="Bonometti L."/>
            <person name="Westerberg I."/>
            <person name="Brannstrom I.O."/>
            <person name="Guillou S."/>
            <person name="Cros-Aarteil S."/>
            <person name="Calhoun S."/>
            <person name="Haridas S."/>
            <person name="Kuo A."/>
            <person name="Mondo S."/>
            <person name="Pangilinan J."/>
            <person name="Riley R."/>
            <person name="LaButti K."/>
            <person name="Andreopoulos B."/>
            <person name="Lipzen A."/>
            <person name="Chen C."/>
            <person name="Yan M."/>
            <person name="Daum C."/>
            <person name="Ng V."/>
            <person name="Clum A."/>
            <person name="Steindorff A."/>
            <person name="Ohm R.A."/>
            <person name="Martin F."/>
            <person name="Silar P."/>
            <person name="Natvig D.O."/>
            <person name="Lalanne C."/>
            <person name="Gautier V."/>
            <person name="Ament-Velasquez S.L."/>
            <person name="Kruys A."/>
            <person name="Hutchinson M.I."/>
            <person name="Powell A.J."/>
            <person name="Barry K."/>
            <person name="Miller A.N."/>
            <person name="Grigoriev I.V."/>
            <person name="Debuchy R."/>
            <person name="Gladieux P."/>
            <person name="Hiltunen Thoren M."/>
            <person name="Johannesson H."/>
        </authorList>
    </citation>
    <scope>NUCLEOTIDE SEQUENCE</scope>
    <source>
        <strain evidence="2">CBS 359.72</strain>
    </source>
</reference>
<evidence type="ECO:0000313" key="3">
    <source>
        <dbReference type="Proteomes" id="UP001303647"/>
    </source>
</evidence>
<dbReference type="AlphaFoldDB" id="A0AAN7CVB2"/>
<sequence>MNNGRNYLARRRLEQAAQAFASALALCDNAHPSSLLAARRFRSLGDLGWTYRLTGRYPEALAALAEALRLADALPDPEQGRRSRARVFVAGEVGTVLMLLGRFEEARKRFEEQAADAERLGKMEGVRCRALGGLGAVGYLMALRVWDKQGGEARRKEAESLVREGMDRLVEGQELAEEIQRVEENRGGHGPSAREREATEWEARADGRLSLCYTLLADIMESVADRRQMMDKAEAAAERAVRRAEESYLEGSILPVSQFFYGRALLRRGKKDLALEQFNPKPTFAWRQGVVTPCMAMCKEPSEEHRGYLREMVKAGADLDVLDLDGYTALDHAVFSGDAESQDIVSKGLKSQLRLPDADLAARRTEAYLRKGYREILQDKLRPILYGHAENADCIKQLRRAYAQALAADPEKEALFDRLKYIRYADFKRFGRLPRSSDGLVRSFQLEQPGEENELGVLLFFSYRWINEDRSLNTPDEPSGTQYLRVVHAAELYLQQNPDVEEDKLCIWMDFACVDQDNPGTGVSALPLMVTQCNAVISLVDAAYYERAWCCVEAMMISELDVSFYEDLSAHRWFEHMPSAMTAGADSAANTGEMGDDRANATGGGKWTLQKARRLAIKMRDKKLTYEQDRPKVMFLERQSRLLGRLRY</sequence>
<keyword evidence="3" id="KW-1185">Reference proteome</keyword>
<organism evidence="2 3">
    <name type="scientific">Corynascus novoguineensis</name>
    <dbReference type="NCBI Taxonomy" id="1126955"/>
    <lineage>
        <taxon>Eukaryota</taxon>
        <taxon>Fungi</taxon>
        <taxon>Dikarya</taxon>
        <taxon>Ascomycota</taxon>
        <taxon>Pezizomycotina</taxon>
        <taxon>Sordariomycetes</taxon>
        <taxon>Sordariomycetidae</taxon>
        <taxon>Sordariales</taxon>
        <taxon>Chaetomiaceae</taxon>
        <taxon>Corynascus</taxon>
    </lineage>
</organism>
<dbReference type="EMBL" id="MU857651">
    <property type="protein sequence ID" value="KAK4247568.1"/>
    <property type="molecule type" value="Genomic_DNA"/>
</dbReference>
<dbReference type="InterPro" id="IPR011990">
    <property type="entry name" value="TPR-like_helical_dom_sf"/>
</dbReference>